<proteinExistence type="predicted"/>
<evidence type="ECO:0000313" key="1">
    <source>
        <dbReference type="EMBL" id="RFC62397.1"/>
    </source>
</evidence>
<dbReference type="InterPro" id="IPR009097">
    <property type="entry name" value="Cyclic_Pdiesterase"/>
</dbReference>
<dbReference type="Proteomes" id="UP000264310">
    <property type="component" value="Unassembled WGS sequence"/>
</dbReference>
<organism evidence="1 2">
    <name type="scientific">Fulvimarina endophytica</name>
    <dbReference type="NCBI Taxonomy" id="2293836"/>
    <lineage>
        <taxon>Bacteria</taxon>
        <taxon>Pseudomonadati</taxon>
        <taxon>Pseudomonadota</taxon>
        <taxon>Alphaproteobacteria</taxon>
        <taxon>Hyphomicrobiales</taxon>
        <taxon>Aurantimonadaceae</taxon>
        <taxon>Fulvimarina</taxon>
    </lineage>
</organism>
<sequence length="177" mass="20432">MPDTTPLIVTLRFDDDAFERFQTMRKTHFPSSRNFIPAHLTLFHHLPGDKYETVCDELRKTAADWSPLTCKVSGVRFLGKGVAYDVECHQVERLRADLAGIFYDDLTAQDRQRMKPHITIQNKVDPSKARKLFEELDDAFEPFSFDVLGLMLWHYHGGPWELAEEFPFSHATTSGED</sequence>
<accession>A0A371WZJ8</accession>
<protein>
    <submittedName>
        <fullName evidence="1">2'-5' RNA ligase family protein</fullName>
    </submittedName>
</protein>
<dbReference type="RefSeq" id="WP_116684336.1">
    <property type="nucleotide sequence ID" value="NZ_QURL01000007.1"/>
</dbReference>
<gene>
    <name evidence="1" type="ORF">DYI37_16345</name>
</gene>
<name>A0A371WZJ8_9HYPH</name>
<dbReference type="SUPFAM" id="SSF55144">
    <property type="entry name" value="LigT-like"/>
    <property type="match status" value="1"/>
</dbReference>
<reference evidence="1 2" key="1">
    <citation type="submission" date="2018-08" db="EMBL/GenBank/DDBJ databases">
        <title>Fulvimarina sp. 85, whole genome shotgun sequence.</title>
        <authorList>
            <person name="Tuo L."/>
        </authorList>
    </citation>
    <scope>NUCLEOTIDE SEQUENCE [LARGE SCALE GENOMIC DNA]</scope>
    <source>
        <strain evidence="1 2">85</strain>
    </source>
</reference>
<dbReference type="OrthoDB" id="793003at2"/>
<dbReference type="Gene3D" id="3.90.1140.10">
    <property type="entry name" value="Cyclic phosphodiesterase"/>
    <property type="match status" value="1"/>
</dbReference>
<dbReference type="EMBL" id="QURL01000007">
    <property type="protein sequence ID" value="RFC62397.1"/>
    <property type="molecule type" value="Genomic_DNA"/>
</dbReference>
<dbReference type="GO" id="GO:0016874">
    <property type="term" value="F:ligase activity"/>
    <property type="evidence" value="ECO:0007669"/>
    <property type="project" value="UniProtKB-KW"/>
</dbReference>
<dbReference type="AlphaFoldDB" id="A0A371WZJ8"/>
<keyword evidence="2" id="KW-1185">Reference proteome</keyword>
<dbReference type="Pfam" id="PF13563">
    <property type="entry name" value="2_5_RNA_ligase2"/>
    <property type="match status" value="1"/>
</dbReference>
<keyword evidence="1" id="KW-0436">Ligase</keyword>
<evidence type="ECO:0000313" key="2">
    <source>
        <dbReference type="Proteomes" id="UP000264310"/>
    </source>
</evidence>
<comment type="caution">
    <text evidence="1">The sequence shown here is derived from an EMBL/GenBank/DDBJ whole genome shotgun (WGS) entry which is preliminary data.</text>
</comment>